<dbReference type="SUPFAM" id="SSF52540">
    <property type="entry name" value="P-loop containing nucleoside triphosphate hydrolases"/>
    <property type="match status" value="1"/>
</dbReference>
<dbReference type="InterPro" id="IPR034904">
    <property type="entry name" value="FSCA_dom_sf"/>
</dbReference>
<dbReference type="InterPro" id="IPR027417">
    <property type="entry name" value="P-loop_NTPase"/>
</dbReference>
<dbReference type="GO" id="GO:0016226">
    <property type="term" value="P:iron-sulfur cluster assembly"/>
    <property type="evidence" value="ECO:0007669"/>
    <property type="project" value="InterPro"/>
</dbReference>
<dbReference type="PANTHER" id="PTHR42961">
    <property type="entry name" value="IRON-SULFUR PROTEIN NUBPL"/>
    <property type="match status" value="1"/>
</dbReference>
<dbReference type="EMBL" id="BARS01056357">
    <property type="protein sequence ID" value="GAG42530.1"/>
    <property type="molecule type" value="Genomic_DNA"/>
</dbReference>
<dbReference type="Gene3D" id="3.40.50.300">
    <property type="entry name" value="P-loop containing nucleotide triphosphate hydrolases"/>
    <property type="match status" value="1"/>
</dbReference>
<dbReference type="InterPro" id="IPR002744">
    <property type="entry name" value="MIP18-like"/>
</dbReference>
<accession>X0XHE7</accession>
<evidence type="ECO:0000259" key="3">
    <source>
        <dbReference type="Pfam" id="PF01883"/>
    </source>
</evidence>
<feature type="domain" description="MIP18 family-like" evidence="3">
    <location>
        <begin position="2"/>
        <end position="72"/>
    </location>
</feature>
<evidence type="ECO:0000313" key="4">
    <source>
        <dbReference type="EMBL" id="GAG42530.1"/>
    </source>
</evidence>
<dbReference type="InterPro" id="IPR033756">
    <property type="entry name" value="YlxH/NBP35"/>
</dbReference>
<dbReference type="PANTHER" id="PTHR42961:SF2">
    <property type="entry name" value="IRON-SULFUR PROTEIN NUBPL"/>
    <property type="match status" value="1"/>
</dbReference>
<keyword evidence="1" id="KW-0547">Nucleotide-binding</keyword>
<dbReference type="GO" id="GO:0051539">
    <property type="term" value="F:4 iron, 4 sulfur cluster binding"/>
    <property type="evidence" value="ECO:0007669"/>
    <property type="project" value="TreeGrafter"/>
</dbReference>
<feature type="non-terminal residue" evidence="4">
    <location>
        <position position="1"/>
    </location>
</feature>
<organism evidence="4">
    <name type="scientific">marine sediment metagenome</name>
    <dbReference type="NCBI Taxonomy" id="412755"/>
    <lineage>
        <taxon>unclassified sequences</taxon>
        <taxon>metagenomes</taxon>
        <taxon>ecological metagenomes</taxon>
    </lineage>
</organism>
<evidence type="ECO:0000256" key="1">
    <source>
        <dbReference type="ARBA" id="ARBA00022741"/>
    </source>
</evidence>
<feature type="non-terminal residue" evidence="4">
    <location>
        <position position="179"/>
    </location>
</feature>
<comment type="caution">
    <text evidence="4">The sequence shown here is derived from an EMBL/GenBank/DDBJ whole genome shotgun (WGS) entry which is preliminary data.</text>
</comment>
<name>X0XHE7_9ZZZZ</name>
<dbReference type="InterPro" id="IPR044304">
    <property type="entry name" value="NUBPL-like"/>
</dbReference>
<sequence length="179" mass="19292">NEETILNALRKVQDPDLHKDIVTLGFIKDLTVSNGRVSFTIELTTPACPMREKLRDEAHQAVLEISGIKEVDITMSAKVTSTKHTQKQQLLPHVKNILPVASGKGGVGKSTVSANIALALSLTGAKVGLLDADIYGPSIPSLMGISGQPQADDNNMILPIEQYDIKIMSMGFFIQTNQA</sequence>
<evidence type="ECO:0000256" key="2">
    <source>
        <dbReference type="ARBA" id="ARBA00022840"/>
    </source>
</evidence>
<dbReference type="Gene3D" id="3.30.300.130">
    <property type="entry name" value="Fe-S cluster assembly (FSCA)"/>
    <property type="match status" value="1"/>
</dbReference>
<reference evidence="4" key="1">
    <citation type="journal article" date="2014" name="Front. Microbiol.">
        <title>High frequency of phylogenetically diverse reductive dehalogenase-homologous genes in deep subseafloor sedimentary metagenomes.</title>
        <authorList>
            <person name="Kawai M."/>
            <person name="Futagami T."/>
            <person name="Toyoda A."/>
            <person name="Takaki Y."/>
            <person name="Nishi S."/>
            <person name="Hori S."/>
            <person name="Arai W."/>
            <person name="Tsubouchi T."/>
            <person name="Morono Y."/>
            <person name="Uchiyama I."/>
            <person name="Ito T."/>
            <person name="Fujiyama A."/>
            <person name="Inagaki F."/>
            <person name="Takami H."/>
        </authorList>
    </citation>
    <scope>NUCLEOTIDE SEQUENCE</scope>
    <source>
        <strain evidence="4">Expedition CK06-06</strain>
    </source>
</reference>
<dbReference type="Pfam" id="PF10609">
    <property type="entry name" value="ParA"/>
    <property type="match status" value="1"/>
</dbReference>
<keyword evidence="2" id="KW-0067">ATP-binding</keyword>
<gene>
    <name evidence="4" type="ORF">S01H1_83022</name>
</gene>
<dbReference type="GO" id="GO:0005524">
    <property type="term" value="F:ATP binding"/>
    <property type="evidence" value="ECO:0007669"/>
    <property type="project" value="UniProtKB-KW"/>
</dbReference>
<protein>
    <recommendedName>
        <fullName evidence="3">MIP18 family-like domain-containing protein</fullName>
    </recommendedName>
</protein>
<dbReference type="AlphaFoldDB" id="X0XHE7"/>
<proteinExistence type="predicted"/>
<dbReference type="Pfam" id="PF01883">
    <property type="entry name" value="FeS_assembly_P"/>
    <property type="match status" value="1"/>
</dbReference>
<dbReference type="SUPFAM" id="SSF117916">
    <property type="entry name" value="Fe-S cluster assembly (FSCA) domain-like"/>
    <property type="match status" value="1"/>
</dbReference>